<dbReference type="EMBL" id="BDJK01000006">
    <property type="protein sequence ID" value="GAV21852.1"/>
    <property type="molecule type" value="Genomic_DNA"/>
</dbReference>
<keyword evidence="1" id="KW-0238">DNA-binding</keyword>
<protein>
    <submittedName>
        <fullName evidence="3">Transcriptional regulator</fullName>
    </submittedName>
</protein>
<dbReference type="PANTHER" id="PTHR46558:SF11">
    <property type="entry name" value="HTH-TYPE TRANSCRIPTIONAL REGULATOR XRE"/>
    <property type="match status" value="1"/>
</dbReference>
<evidence type="ECO:0000256" key="1">
    <source>
        <dbReference type="ARBA" id="ARBA00023125"/>
    </source>
</evidence>
<dbReference type="PANTHER" id="PTHR46558">
    <property type="entry name" value="TRACRIPTIONAL REGULATORY PROTEIN-RELATED-RELATED"/>
    <property type="match status" value="1"/>
</dbReference>
<organism evidence="3 4">
    <name type="scientific">Carboxydothermus pertinax</name>
    <dbReference type="NCBI Taxonomy" id="870242"/>
    <lineage>
        <taxon>Bacteria</taxon>
        <taxon>Bacillati</taxon>
        <taxon>Bacillota</taxon>
        <taxon>Clostridia</taxon>
        <taxon>Thermoanaerobacterales</taxon>
        <taxon>Thermoanaerobacteraceae</taxon>
        <taxon>Carboxydothermus</taxon>
    </lineage>
</organism>
<keyword evidence="4" id="KW-1185">Reference proteome</keyword>
<dbReference type="GO" id="GO:0003677">
    <property type="term" value="F:DNA binding"/>
    <property type="evidence" value="ECO:0007669"/>
    <property type="project" value="UniProtKB-KW"/>
</dbReference>
<reference evidence="4" key="1">
    <citation type="submission" date="2016-12" db="EMBL/GenBank/DDBJ databases">
        <title>Draft Genome Sequences od Carboxydothermus pertinax and islandicus, Hydrogenogenic Carboxydotrophic Bacteria.</title>
        <authorList>
            <person name="Fukuyama Y."/>
            <person name="Ohmae K."/>
            <person name="Yoneda Y."/>
            <person name="Yoshida T."/>
            <person name="Sako Y."/>
        </authorList>
    </citation>
    <scope>NUCLEOTIDE SEQUENCE [LARGE SCALE GENOMIC DNA]</scope>
    <source>
        <strain evidence="4">Ug1</strain>
    </source>
</reference>
<dbReference type="CDD" id="cd00093">
    <property type="entry name" value="HTH_XRE"/>
    <property type="match status" value="1"/>
</dbReference>
<proteinExistence type="predicted"/>
<dbReference type="InterPro" id="IPR010982">
    <property type="entry name" value="Lambda_DNA-bd_dom_sf"/>
</dbReference>
<evidence type="ECO:0000313" key="4">
    <source>
        <dbReference type="Proteomes" id="UP000187485"/>
    </source>
</evidence>
<gene>
    <name evidence="3" type="ORF">cpu_03620</name>
</gene>
<name>A0A1L8CSF7_9THEO</name>
<dbReference type="Proteomes" id="UP000187485">
    <property type="component" value="Unassembled WGS sequence"/>
</dbReference>
<dbReference type="STRING" id="870242.cpu_03620"/>
<comment type="caution">
    <text evidence="3">The sequence shown here is derived from an EMBL/GenBank/DDBJ whole genome shotgun (WGS) entry which is preliminary data.</text>
</comment>
<evidence type="ECO:0000259" key="2">
    <source>
        <dbReference type="PROSITE" id="PS50943"/>
    </source>
</evidence>
<feature type="domain" description="HTH cro/C1-type" evidence="2">
    <location>
        <begin position="13"/>
        <end position="67"/>
    </location>
</feature>
<dbReference type="AlphaFoldDB" id="A0A1L8CSF7"/>
<dbReference type="PROSITE" id="PS50943">
    <property type="entry name" value="HTH_CROC1"/>
    <property type="match status" value="1"/>
</dbReference>
<dbReference type="SMART" id="SM00530">
    <property type="entry name" value="HTH_XRE"/>
    <property type="match status" value="1"/>
</dbReference>
<dbReference type="Pfam" id="PF01381">
    <property type="entry name" value="HTH_3"/>
    <property type="match status" value="1"/>
</dbReference>
<sequence length="114" mass="13055">MDNSIFKNIGKKLQEARNKNGLTQEQVAKVLGINKVQLSYFENGAREINISLLQKLANLYGYSVEYFLGNEEINEPDIQIAFRAGDFIEEDLKIVSFAKTFLRNLHEMKSLLGR</sequence>
<evidence type="ECO:0000313" key="3">
    <source>
        <dbReference type="EMBL" id="GAV21852.1"/>
    </source>
</evidence>
<dbReference type="RefSeq" id="WP_075858296.1">
    <property type="nucleotide sequence ID" value="NZ_BDJK01000006.1"/>
</dbReference>
<dbReference type="Gene3D" id="1.10.260.40">
    <property type="entry name" value="lambda repressor-like DNA-binding domains"/>
    <property type="match status" value="1"/>
</dbReference>
<accession>A0A1L8CSF7</accession>
<dbReference type="SUPFAM" id="SSF47413">
    <property type="entry name" value="lambda repressor-like DNA-binding domains"/>
    <property type="match status" value="1"/>
</dbReference>
<dbReference type="InterPro" id="IPR001387">
    <property type="entry name" value="Cro/C1-type_HTH"/>
</dbReference>
<dbReference type="OrthoDB" id="114637at2"/>